<keyword evidence="2" id="KW-1185">Reference proteome</keyword>
<dbReference type="RefSeq" id="WP_282588991.1">
    <property type="nucleotide sequence ID" value="NZ_JAMOIM010000057.1"/>
</dbReference>
<proteinExistence type="predicted"/>
<organism evidence="1 2">
    <name type="scientific">Lichenifustis flavocetrariae</name>
    <dbReference type="NCBI Taxonomy" id="2949735"/>
    <lineage>
        <taxon>Bacteria</taxon>
        <taxon>Pseudomonadati</taxon>
        <taxon>Pseudomonadota</taxon>
        <taxon>Alphaproteobacteria</taxon>
        <taxon>Hyphomicrobiales</taxon>
        <taxon>Lichenihabitantaceae</taxon>
        <taxon>Lichenifustis</taxon>
    </lineage>
</organism>
<protein>
    <submittedName>
        <fullName evidence="1">Uncharacterized protein</fullName>
    </submittedName>
</protein>
<dbReference type="AlphaFoldDB" id="A0AA41Z1R6"/>
<sequence>MAATPISAAQATCLRLASTRALDAARELLNASERRAFDIEEGLTLIFETLGAVAVGYPRAEVHALIRHAVTNSGFGLSPPEQPNHLAAQQ</sequence>
<reference evidence="1" key="1">
    <citation type="submission" date="2022-05" db="EMBL/GenBank/DDBJ databases">
        <authorList>
            <person name="Pankratov T."/>
        </authorList>
    </citation>
    <scope>NUCLEOTIDE SEQUENCE</scope>
    <source>
        <strain evidence="1">BP6-180914</strain>
    </source>
</reference>
<evidence type="ECO:0000313" key="2">
    <source>
        <dbReference type="Proteomes" id="UP001165667"/>
    </source>
</evidence>
<evidence type="ECO:0000313" key="1">
    <source>
        <dbReference type="EMBL" id="MCW6512614.1"/>
    </source>
</evidence>
<comment type="caution">
    <text evidence="1">The sequence shown here is derived from an EMBL/GenBank/DDBJ whole genome shotgun (WGS) entry which is preliminary data.</text>
</comment>
<dbReference type="EMBL" id="JAMOIM010000057">
    <property type="protein sequence ID" value="MCW6512614.1"/>
    <property type="molecule type" value="Genomic_DNA"/>
</dbReference>
<accession>A0AA41Z1R6</accession>
<gene>
    <name evidence="1" type="ORF">M8523_32415</name>
</gene>
<dbReference type="Proteomes" id="UP001165667">
    <property type="component" value="Unassembled WGS sequence"/>
</dbReference>
<name>A0AA41Z1R6_9HYPH</name>